<sequence>MDVVTRIRLHGGPGDGLTLGIVVTGAQPPEGILYDPEAITVQDADAHQAWPESAAYYKRTEHVSDEPWNYEYQSEATPPLE</sequence>
<organism evidence="1 2">
    <name type="scientific">Streptomyces humicola</name>
    <dbReference type="NCBI Taxonomy" id="2953240"/>
    <lineage>
        <taxon>Bacteria</taxon>
        <taxon>Bacillati</taxon>
        <taxon>Actinomycetota</taxon>
        <taxon>Actinomycetes</taxon>
        <taxon>Kitasatosporales</taxon>
        <taxon>Streptomycetaceae</taxon>
        <taxon>Streptomyces</taxon>
    </lineage>
</organism>
<keyword evidence="2" id="KW-1185">Reference proteome</keyword>
<evidence type="ECO:0000313" key="1">
    <source>
        <dbReference type="EMBL" id="MCQ4083949.1"/>
    </source>
</evidence>
<dbReference type="EMBL" id="JANFNG010000028">
    <property type="protein sequence ID" value="MCQ4083949.1"/>
    <property type="molecule type" value="Genomic_DNA"/>
</dbReference>
<dbReference type="RefSeq" id="WP_255923057.1">
    <property type="nucleotide sequence ID" value="NZ_JANFNG010000028.1"/>
</dbReference>
<protein>
    <submittedName>
        <fullName evidence="1">Uncharacterized protein</fullName>
    </submittedName>
</protein>
<comment type="caution">
    <text evidence="1">The sequence shown here is derived from an EMBL/GenBank/DDBJ whole genome shotgun (WGS) entry which is preliminary data.</text>
</comment>
<dbReference type="Proteomes" id="UP001057702">
    <property type="component" value="Unassembled WGS sequence"/>
</dbReference>
<gene>
    <name evidence="1" type="ORF">NGB36_26020</name>
</gene>
<evidence type="ECO:0000313" key="2">
    <source>
        <dbReference type="Proteomes" id="UP001057702"/>
    </source>
</evidence>
<reference evidence="1" key="1">
    <citation type="submission" date="2022-06" db="EMBL/GenBank/DDBJ databases">
        <title>Draft genome sequence of Streptomyces sp. RB6PN25 isolated from peat swamp forest in Thailand.</title>
        <authorList>
            <person name="Duangmal K."/>
            <person name="Klaysubun C."/>
        </authorList>
    </citation>
    <scope>NUCLEOTIDE SEQUENCE</scope>
    <source>
        <strain evidence="1">RB6PN25</strain>
    </source>
</reference>
<proteinExistence type="predicted"/>
<accession>A0ABT1Q245</accession>
<name>A0ABT1Q245_9ACTN</name>